<dbReference type="Gramene" id="OMO74809">
    <property type="protein sequence ID" value="OMO74809"/>
    <property type="gene ID" value="CCACVL1_16446"/>
</dbReference>
<organism evidence="2 3">
    <name type="scientific">Corchorus capsularis</name>
    <name type="common">Jute</name>
    <dbReference type="NCBI Taxonomy" id="210143"/>
    <lineage>
        <taxon>Eukaryota</taxon>
        <taxon>Viridiplantae</taxon>
        <taxon>Streptophyta</taxon>
        <taxon>Embryophyta</taxon>
        <taxon>Tracheophyta</taxon>
        <taxon>Spermatophyta</taxon>
        <taxon>Magnoliopsida</taxon>
        <taxon>eudicotyledons</taxon>
        <taxon>Gunneridae</taxon>
        <taxon>Pentapetalae</taxon>
        <taxon>rosids</taxon>
        <taxon>malvids</taxon>
        <taxon>Malvales</taxon>
        <taxon>Malvaceae</taxon>
        <taxon>Grewioideae</taxon>
        <taxon>Apeibeae</taxon>
        <taxon>Corchorus</taxon>
    </lineage>
</organism>
<gene>
    <name evidence="2" type="ORF">CCACVL1_16446</name>
</gene>
<keyword evidence="1" id="KW-1133">Transmembrane helix</keyword>
<feature type="transmembrane region" description="Helical" evidence="1">
    <location>
        <begin position="81"/>
        <end position="99"/>
    </location>
</feature>
<evidence type="ECO:0000313" key="2">
    <source>
        <dbReference type="EMBL" id="OMO74809.1"/>
    </source>
</evidence>
<accession>A0A1R3HWU3</accession>
<protein>
    <submittedName>
        <fullName evidence="2">Sodium-dependent dopamine transporter-like protein</fullName>
    </submittedName>
</protein>
<name>A0A1R3HWU3_COCAP</name>
<dbReference type="AlphaFoldDB" id="A0A1R3HWU3"/>
<sequence length="148" mass="16405">MLYVVVALMGPYLAGPSTTEKLVTLFILFLFGGLLPWSLHSFALPTPPPPTNSIFTSPPSPSPSPSPHLSSNSGLVDGHDFASLIFLAIFTALLEMRLLREIPLTLVVLRYMLVFLAVSWESFALVLVFGGAYLTYNQYRFDRWVIGR</sequence>
<keyword evidence="1" id="KW-0472">Membrane</keyword>
<dbReference type="EMBL" id="AWWV01011057">
    <property type="protein sequence ID" value="OMO74809.1"/>
    <property type="molecule type" value="Genomic_DNA"/>
</dbReference>
<reference evidence="2 3" key="1">
    <citation type="submission" date="2013-09" db="EMBL/GenBank/DDBJ databases">
        <title>Corchorus capsularis genome sequencing.</title>
        <authorList>
            <person name="Alam M."/>
            <person name="Haque M.S."/>
            <person name="Islam M.S."/>
            <person name="Emdad E.M."/>
            <person name="Islam M.M."/>
            <person name="Ahmed B."/>
            <person name="Halim A."/>
            <person name="Hossen Q.M.M."/>
            <person name="Hossain M.Z."/>
            <person name="Ahmed R."/>
            <person name="Khan M.M."/>
            <person name="Islam R."/>
            <person name="Rashid M.M."/>
            <person name="Khan S.A."/>
            <person name="Rahman M.S."/>
            <person name="Alam M."/>
        </authorList>
    </citation>
    <scope>NUCLEOTIDE SEQUENCE [LARGE SCALE GENOMIC DNA]</scope>
    <source>
        <strain evidence="3">cv. CVL-1</strain>
        <tissue evidence="2">Whole seedling</tissue>
    </source>
</reference>
<keyword evidence="1" id="KW-0812">Transmembrane</keyword>
<comment type="caution">
    <text evidence="2">The sequence shown here is derived from an EMBL/GenBank/DDBJ whole genome shotgun (WGS) entry which is preliminary data.</text>
</comment>
<evidence type="ECO:0000313" key="3">
    <source>
        <dbReference type="Proteomes" id="UP000188268"/>
    </source>
</evidence>
<feature type="transmembrane region" description="Helical" evidence="1">
    <location>
        <begin position="22"/>
        <end position="39"/>
    </location>
</feature>
<keyword evidence="3" id="KW-1185">Reference proteome</keyword>
<feature type="transmembrane region" description="Helical" evidence="1">
    <location>
        <begin position="111"/>
        <end position="134"/>
    </location>
</feature>
<proteinExistence type="predicted"/>
<evidence type="ECO:0000256" key="1">
    <source>
        <dbReference type="SAM" id="Phobius"/>
    </source>
</evidence>
<dbReference type="Proteomes" id="UP000188268">
    <property type="component" value="Unassembled WGS sequence"/>
</dbReference>